<dbReference type="InterPro" id="IPR001119">
    <property type="entry name" value="SLH_dom"/>
</dbReference>
<feature type="domain" description="SLH" evidence="4">
    <location>
        <begin position="47"/>
        <end position="110"/>
    </location>
</feature>
<organism evidence="5 6">
    <name type="scientific">Anoxynatronum sibiricum</name>
    <dbReference type="NCBI Taxonomy" id="210623"/>
    <lineage>
        <taxon>Bacteria</taxon>
        <taxon>Bacillati</taxon>
        <taxon>Bacillota</taxon>
        <taxon>Clostridia</taxon>
        <taxon>Eubacteriales</taxon>
        <taxon>Clostridiaceae</taxon>
        <taxon>Anoxynatronum</taxon>
    </lineage>
</organism>
<sequence length="372" mass="42229">MRKAAQGKSENLSKRQAAAKKNDRKRATKYACMVTICMFMLTQLAFAETTNFPDLTDAWSTEAVSWAVDRSIVGGYPDGTFKPHADVLESEWTAMLFKYLEPGKKLDSPGSSHHWAENIYTHMAHYQLPIRGHQHVTARNLPLKRMEIAKITSALFGFNLSEAQAVEFMYDNEFSSGMGGGRYYHTYGVDQNLQRQQAVMFLMKVDNQVKANGGVTFRGEFYPRAEGPTGIPDGGLKFANTTVDTIDWSRFNPVSQATTTLTQEDVTRLRELRDNRNFYRGAWFKDFDEVPESEKEFTIHWITIEYAHHFEGYRAILHPDTIFVSHEGIYIAMGITQKTENGKTYEADAVYGVRPGLPGGTLSLLSEWREVQ</sequence>
<protein>
    <submittedName>
        <fullName evidence="5">S-layer homology domain-containing protein</fullName>
    </submittedName>
</protein>
<dbReference type="Pfam" id="PF00395">
    <property type="entry name" value="SLH"/>
    <property type="match status" value="1"/>
</dbReference>
<evidence type="ECO:0000256" key="2">
    <source>
        <dbReference type="SAM" id="MobiDB-lite"/>
    </source>
</evidence>
<proteinExistence type="predicted"/>
<feature type="region of interest" description="Disordered" evidence="2">
    <location>
        <begin position="1"/>
        <end position="21"/>
    </location>
</feature>
<evidence type="ECO:0000256" key="1">
    <source>
        <dbReference type="ARBA" id="ARBA00022737"/>
    </source>
</evidence>
<dbReference type="PROSITE" id="PS51272">
    <property type="entry name" value="SLH"/>
    <property type="match status" value="1"/>
</dbReference>
<accession>A0ABU9VT86</accession>
<evidence type="ECO:0000259" key="4">
    <source>
        <dbReference type="PROSITE" id="PS51272"/>
    </source>
</evidence>
<dbReference type="Proteomes" id="UP001407405">
    <property type="component" value="Unassembled WGS sequence"/>
</dbReference>
<evidence type="ECO:0000313" key="5">
    <source>
        <dbReference type="EMBL" id="MEN1760356.1"/>
    </source>
</evidence>
<feature type="chain" id="PRO_5047536091" evidence="3">
    <location>
        <begin position="48"/>
        <end position="372"/>
    </location>
</feature>
<gene>
    <name evidence="5" type="ORF">AAIG11_07725</name>
</gene>
<keyword evidence="1" id="KW-0677">Repeat</keyword>
<comment type="caution">
    <text evidence="5">The sequence shown here is derived from an EMBL/GenBank/DDBJ whole genome shotgun (WGS) entry which is preliminary data.</text>
</comment>
<dbReference type="EMBL" id="JBCITM010000006">
    <property type="protein sequence ID" value="MEN1760356.1"/>
    <property type="molecule type" value="Genomic_DNA"/>
</dbReference>
<reference evidence="5 6" key="1">
    <citation type="submission" date="2024-04" db="EMBL/GenBank/DDBJ databases">
        <title>Genome sequencing and metabolic network reconstruction of aminoacids and betaine degradation by Anoxynatronum sibiricum.</title>
        <authorList>
            <person name="Detkova E.N."/>
            <person name="Boltjanskaja Y.V."/>
            <person name="Mardanov A.V."/>
            <person name="Kevbrin V."/>
        </authorList>
    </citation>
    <scope>NUCLEOTIDE SEQUENCE [LARGE SCALE GENOMIC DNA]</scope>
    <source>
        <strain evidence="5 6">Z-7981</strain>
    </source>
</reference>
<evidence type="ECO:0000256" key="3">
    <source>
        <dbReference type="SAM" id="SignalP"/>
    </source>
</evidence>
<keyword evidence="6" id="KW-1185">Reference proteome</keyword>
<name>A0ABU9VT86_9CLOT</name>
<keyword evidence="3" id="KW-0732">Signal</keyword>
<feature type="signal peptide" evidence="3">
    <location>
        <begin position="1"/>
        <end position="47"/>
    </location>
</feature>
<evidence type="ECO:0000313" key="6">
    <source>
        <dbReference type="Proteomes" id="UP001407405"/>
    </source>
</evidence>